<sequence length="84" mass="9818">MGEEPSRQPTFWNYLRWWCASYDPLGRLAVTSSPVRRTDMVDDPDYHLDVDLLAAFLSERRIRRTTAPTDQQLGIGLMDLLYAW</sequence>
<evidence type="ECO:0000313" key="1">
    <source>
        <dbReference type="EMBL" id="KJF15960.1"/>
    </source>
</evidence>
<dbReference type="AlphaFoldDB" id="A0A0D8HDD4"/>
<name>A0A0D8HDD4_9ACTN</name>
<keyword evidence="2" id="KW-1185">Reference proteome</keyword>
<organism evidence="1 2">
    <name type="scientific">Acidithrix ferrooxidans</name>
    <dbReference type="NCBI Taxonomy" id="1280514"/>
    <lineage>
        <taxon>Bacteria</taxon>
        <taxon>Bacillati</taxon>
        <taxon>Actinomycetota</taxon>
        <taxon>Acidimicrobiia</taxon>
        <taxon>Acidimicrobiales</taxon>
        <taxon>Acidimicrobiaceae</taxon>
        <taxon>Acidithrix</taxon>
    </lineage>
</organism>
<proteinExistence type="predicted"/>
<dbReference type="Proteomes" id="UP000032360">
    <property type="component" value="Unassembled WGS sequence"/>
</dbReference>
<gene>
    <name evidence="1" type="ORF">AXFE_32090</name>
</gene>
<comment type="caution">
    <text evidence="1">The sequence shown here is derived from an EMBL/GenBank/DDBJ whole genome shotgun (WGS) entry which is preliminary data.</text>
</comment>
<evidence type="ECO:0000313" key="2">
    <source>
        <dbReference type="Proteomes" id="UP000032360"/>
    </source>
</evidence>
<reference evidence="1 2" key="1">
    <citation type="submission" date="2015-01" db="EMBL/GenBank/DDBJ databases">
        <title>Draft genome of the acidophilic iron oxidizer Acidithrix ferrooxidans strain Py-F3.</title>
        <authorList>
            <person name="Poehlein A."/>
            <person name="Eisen S."/>
            <person name="Schloemann M."/>
            <person name="Johnson B.D."/>
            <person name="Daniel R."/>
            <person name="Muehling M."/>
        </authorList>
    </citation>
    <scope>NUCLEOTIDE SEQUENCE [LARGE SCALE GENOMIC DNA]</scope>
    <source>
        <strain evidence="1 2">Py-F3</strain>
    </source>
</reference>
<accession>A0A0D8HDD4</accession>
<protein>
    <submittedName>
        <fullName evidence="1">Uncharacterized protein</fullName>
    </submittedName>
</protein>
<dbReference type="EMBL" id="JXYS01000109">
    <property type="protein sequence ID" value="KJF15960.1"/>
    <property type="molecule type" value="Genomic_DNA"/>
</dbReference>